<feature type="transmembrane region" description="Helical" evidence="8">
    <location>
        <begin position="42"/>
        <end position="63"/>
    </location>
</feature>
<evidence type="ECO:0000256" key="7">
    <source>
        <dbReference type="ARBA" id="ARBA00023224"/>
    </source>
</evidence>
<evidence type="ECO:0000256" key="8">
    <source>
        <dbReference type="RuleBase" id="RU363108"/>
    </source>
</evidence>
<feature type="non-terminal residue" evidence="9">
    <location>
        <position position="1"/>
    </location>
</feature>
<dbReference type="AlphaFoldDB" id="Q16TC9"/>
<evidence type="ECO:0000256" key="2">
    <source>
        <dbReference type="ARBA" id="ARBA00022475"/>
    </source>
</evidence>
<dbReference type="GO" id="GO:0007635">
    <property type="term" value="P:chemosensory behavior"/>
    <property type="evidence" value="ECO:0007669"/>
    <property type="project" value="TreeGrafter"/>
</dbReference>
<dbReference type="eggNOG" id="ENOG502T8H5">
    <property type="taxonomic scope" value="Eukaryota"/>
</dbReference>
<proteinExistence type="inferred from homology"/>
<feature type="transmembrane region" description="Helical" evidence="8">
    <location>
        <begin position="12"/>
        <end position="30"/>
    </location>
</feature>
<keyword evidence="6 8" id="KW-0675">Receptor</keyword>
<dbReference type="Pfam" id="PF08395">
    <property type="entry name" value="7tm_7"/>
    <property type="match status" value="1"/>
</dbReference>
<feature type="transmembrane region" description="Helical" evidence="8">
    <location>
        <begin position="137"/>
        <end position="157"/>
    </location>
</feature>
<keyword evidence="2 8" id="KW-1003">Cell membrane</keyword>
<dbReference type="EMBL" id="CH477652">
    <property type="protein sequence ID" value="EAT37767.2"/>
    <property type="molecule type" value="Genomic_DNA"/>
</dbReference>
<protein>
    <recommendedName>
        <fullName evidence="8">Gustatory receptor</fullName>
    </recommendedName>
</protein>
<keyword evidence="5 8" id="KW-0472">Membrane</keyword>
<dbReference type="GO" id="GO:0030425">
    <property type="term" value="C:dendrite"/>
    <property type="evidence" value="ECO:0007669"/>
    <property type="project" value="TreeGrafter"/>
</dbReference>
<dbReference type="GO" id="GO:0050909">
    <property type="term" value="P:sensory perception of taste"/>
    <property type="evidence" value="ECO:0007669"/>
    <property type="project" value="InterPro"/>
</dbReference>
<name>Q16TC9_AEDAE</name>
<feature type="transmembrane region" description="Helical" evidence="8">
    <location>
        <begin position="177"/>
        <end position="200"/>
    </location>
</feature>
<dbReference type="PANTHER" id="PTHR21143">
    <property type="entry name" value="INVERTEBRATE GUSTATORY RECEPTOR"/>
    <property type="match status" value="1"/>
</dbReference>
<evidence type="ECO:0000256" key="4">
    <source>
        <dbReference type="ARBA" id="ARBA00022989"/>
    </source>
</evidence>
<comment type="subcellular location">
    <subcellularLocation>
        <location evidence="1 8">Cell membrane</location>
        <topology evidence="1 8">Multi-pass membrane protein</topology>
    </subcellularLocation>
</comment>
<feature type="transmembrane region" description="Helical" evidence="8">
    <location>
        <begin position="285"/>
        <end position="309"/>
    </location>
</feature>
<comment type="similarity">
    <text evidence="8">Belongs to the insect chemoreceptor superfamily. Gustatory receptor (GR) family.</text>
</comment>
<dbReference type="GO" id="GO:0007165">
    <property type="term" value="P:signal transduction"/>
    <property type="evidence" value="ECO:0007669"/>
    <property type="project" value="UniProtKB-KW"/>
</dbReference>
<evidence type="ECO:0000256" key="5">
    <source>
        <dbReference type="ARBA" id="ARBA00023136"/>
    </source>
</evidence>
<evidence type="ECO:0000256" key="1">
    <source>
        <dbReference type="ARBA" id="ARBA00004651"/>
    </source>
</evidence>
<dbReference type="PANTHER" id="PTHR21143:SF104">
    <property type="entry name" value="GUSTATORY RECEPTOR 8A-RELATED"/>
    <property type="match status" value="1"/>
</dbReference>
<reference evidence="9" key="2">
    <citation type="journal article" date="2007" name="Science">
        <title>Genome sequence of Aedes aegypti, a major arbovirus vector.</title>
        <authorList>
            <person name="Nene V."/>
            <person name="Wortman J.R."/>
            <person name="Lawson D."/>
            <person name="Haas B."/>
            <person name="Kodira C."/>
            <person name="Tu Z.J."/>
            <person name="Loftus B."/>
            <person name="Xi Z."/>
            <person name="Megy K."/>
            <person name="Grabherr M."/>
            <person name="Ren Q."/>
            <person name="Zdobnov E.M."/>
            <person name="Lobo N.F."/>
            <person name="Campbell K.S."/>
            <person name="Brown S.E."/>
            <person name="Bonaldo M.F."/>
            <person name="Zhu J."/>
            <person name="Sinkins S.P."/>
            <person name="Hogenkamp D.G."/>
            <person name="Amedeo P."/>
            <person name="Arensburger P."/>
            <person name="Atkinson P.W."/>
            <person name="Bidwell S."/>
            <person name="Biedler J."/>
            <person name="Birney E."/>
            <person name="Bruggner R.V."/>
            <person name="Costas J."/>
            <person name="Coy M.R."/>
            <person name="Crabtree J."/>
            <person name="Crawford M."/>
            <person name="Debruyn B."/>
            <person name="Decaprio D."/>
            <person name="Eiglmeier K."/>
            <person name="Eisenstadt E."/>
            <person name="El-Dorry H."/>
            <person name="Gelbart W.M."/>
            <person name="Gomes S.L."/>
            <person name="Hammond M."/>
            <person name="Hannick L.I."/>
            <person name="Hogan J.R."/>
            <person name="Holmes M.H."/>
            <person name="Jaffe D."/>
            <person name="Johnston J.S."/>
            <person name="Kennedy R.C."/>
            <person name="Koo H."/>
            <person name="Kravitz S."/>
            <person name="Kriventseva E.V."/>
            <person name="Kulp D."/>
            <person name="Labutti K."/>
            <person name="Lee E."/>
            <person name="Li S."/>
            <person name="Lovin D.D."/>
            <person name="Mao C."/>
            <person name="Mauceli E."/>
            <person name="Menck C.F."/>
            <person name="Miller J.R."/>
            <person name="Montgomery P."/>
            <person name="Mori A."/>
            <person name="Nascimento A.L."/>
            <person name="Naveira H.F."/>
            <person name="Nusbaum C."/>
            <person name="O'leary S."/>
            <person name="Orvis J."/>
            <person name="Pertea M."/>
            <person name="Quesneville H."/>
            <person name="Reidenbach K.R."/>
            <person name="Rogers Y.H."/>
            <person name="Roth C.W."/>
            <person name="Schneider J.R."/>
            <person name="Schatz M."/>
            <person name="Shumway M."/>
            <person name="Stanke M."/>
            <person name="Stinson E.O."/>
            <person name="Tubio J.M."/>
            <person name="Vanzee J.P."/>
            <person name="Verjovski-Almeida S."/>
            <person name="Werner D."/>
            <person name="White O."/>
            <person name="Wyder S."/>
            <person name="Zeng Q."/>
            <person name="Zhao Q."/>
            <person name="Zhao Y."/>
            <person name="Hill C.A."/>
            <person name="Raikhel A.S."/>
            <person name="Soares M.B."/>
            <person name="Knudson D.L."/>
            <person name="Lee N.H."/>
            <person name="Galagan J."/>
            <person name="Salzberg S.L."/>
            <person name="Paulsen I.T."/>
            <person name="Dimopoulos G."/>
            <person name="Collins F.H."/>
            <person name="Birren B."/>
            <person name="Fraser-Liggett C.M."/>
            <person name="Severson D.W."/>
        </authorList>
    </citation>
    <scope>NUCLEOTIDE SEQUENCE [LARGE SCALE GENOMIC DNA]</scope>
    <source>
        <strain evidence="9">Liverpool</strain>
    </source>
</reference>
<feature type="transmembrane region" description="Helical" evidence="8">
    <location>
        <begin position="75"/>
        <end position="99"/>
    </location>
</feature>
<accession>Q16TC9</accession>
<reference evidence="9" key="3">
    <citation type="submission" date="2012-09" db="EMBL/GenBank/DDBJ databases">
        <authorList>
            <consortium name="VectorBase"/>
        </authorList>
    </citation>
    <scope>NUCLEOTIDE SEQUENCE</scope>
    <source>
        <strain evidence="9">Liverpool</strain>
    </source>
</reference>
<dbReference type="GO" id="GO:0005886">
    <property type="term" value="C:plasma membrane"/>
    <property type="evidence" value="ECO:0007669"/>
    <property type="project" value="UniProtKB-SubCell"/>
</dbReference>
<evidence type="ECO:0000313" key="10">
    <source>
        <dbReference type="Proteomes" id="UP000682892"/>
    </source>
</evidence>
<feature type="transmembrane region" description="Helical" evidence="8">
    <location>
        <begin position="257"/>
        <end position="279"/>
    </location>
</feature>
<evidence type="ECO:0000256" key="6">
    <source>
        <dbReference type="ARBA" id="ARBA00023170"/>
    </source>
</evidence>
<dbReference type="GO" id="GO:0030424">
    <property type="term" value="C:axon"/>
    <property type="evidence" value="ECO:0007669"/>
    <property type="project" value="TreeGrafter"/>
</dbReference>
<gene>
    <name evidence="9" type="primary">GPRgr57</name>
    <name evidence="9" type="ORF">AaeL_AAEL010272</name>
</gene>
<dbReference type="VEuPathDB" id="VectorBase:AAEL013190"/>
<keyword evidence="7 8" id="KW-0807">Transducer</keyword>
<keyword evidence="3 8" id="KW-0812">Transmembrane</keyword>
<reference evidence="9" key="1">
    <citation type="submission" date="2005-10" db="EMBL/GenBank/DDBJ databases">
        <authorList>
            <person name="Loftus B.J."/>
            <person name="Nene V.M."/>
            <person name="Hannick L.I."/>
            <person name="Bidwell S."/>
            <person name="Haas B."/>
            <person name="Amedeo P."/>
            <person name="Orvis J."/>
            <person name="Wortman J.R."/>
            <person name="White O.R."/>
            <person name="Salzberg S."/>
            <person name="Shumway M."/>
            <person name="Koo H."/>
            <person name="Zhao Y."/>
            <person name="Holmes M."/>
            <person name="Miller J."/>
            <person name="Schatz M."/>
            <person name="Pop M."/>
            <person name="Pai G."/>
            <person name="Utterback T."/>
            <person name="Rogers Y.-H."/>
            <person name="Kravitz S."/>
            <person name="Fraser C.M."/>
        </authorList>
    </citation>
    <scope>NUCLEOTIDE SEQUENCE</scope>
    <source>
        <strain evidence="9">Liverpool</strain>
    </source>
</reference>
<comment type="function">
    <text evidence="8">Gustatory receptor which mediates acceptance or avoidance behavior, depending on its substrates.</text>
</comment>
<feature type="transmembrane region" description="Helical" evidence="8">
    <location>
        <begin position="365"/>
        <end position="385"/>
    </location>
</feature>
<dbReference type="GO" id="GO:0008049">
    <property type="term" value="P:male courtship behavior"/>
    <property type="evidence" value="ECO:0007669"/>
    <property type="project" value="TreeGrafter"/>
</dbReference>
<dbReference type="Proteomes" id="UP000682892">
    <property type="component" value="Unassembled WGS sequence"/>
</dbReference>
<sequence length="407" mass="46329">MHRSAVNNFYGTIRPVLLVAKLIFFFFETIDGKSRTIRRTLLDQLCFIVTILMDLYIIPLGIWGSSGYLRLTDSLLINVGIYGSIVACYLCSLALPWVIRLKSYQIFELLDNMNQFDIEMLQMGYAVDHQLWRQYSILSMCGGTSIAGVVLAISLVFRSGNSWLDMSAMFPDYWTILAFTRASIGASVFGGAFGLLLMFLKSRFVLLNQVMTKVIKTKRRRVQPEKLDILLRKLADIYDLLHDATELFNHSYCVQAMLLLSSAFVYVIFTVFGLIHAYAANADVATIRVVMANMVYNIFCSGFIIQLVLPASMLNDECRKTSALVHKMVSYLPHHYGLQRELRCFSQQLLHSPPKITCRMFDYDWTLFYALAGSLTTYLVILLQFDVGNINMTKLADKPNIPDDVFV</sequence>
<organism evidence="9 10">
    <name type="scientific">Aedes aegypti</name>
    <name type="common">Yellowfever mosquito</name>
    <name type="synonym">Culex aegypti</name>
    <dbReference type="NCBI Taxonomy" id="7159"/>
    <lineage>
        <taxon>Eukaryota</taxon>
        <taxon>Metazoa</taxon>
        <taxon>Ecdysozoa</taxon>
        <taxon>Arthropoda</taxon>
        <taxon>Hexapoda</taxon>
        <taxon>Insecta</taxon>
        <taxon>Pterygota</taxon>
        <taxon>Neoptera</taxon>
        <taxon>Endopterygota</taxon>
        <taxon>Diptera</taxon>
        <taxon>Nematocera</taxon>
        <taxon>Culicoidea</taxon>
        <taxon>Culicidae</taxon>
        <taxon>Culicinae</taxon>
        <taxon>Aedini</taxon>
        <taxon>Aedes</taxon>
        <taxon>Stegomyia</taxon>
    </lineage>
</organism>
<dbReference type="GO" id="GO:0043025">
    <property type="term" value="C:neuronal cell body"/>
    <property type="evidence" value="ECO:0007669"/>
    <property type="project" value="TreeGrafter"/>
</dbReference>
<dbReference type="PhylomeDB" id="Q16TC9"/>
<dbReference type="PaxDb" id="7159-AAEL010272-PA"/>
<comment type="caution">
    <text evidence="8">Lacks conserved residue(s) required for the propagation of feature annotation.</text>
</comment>
<keyword evidence="4 8" id="KW-1133">Transmembrane helix</keyword>
<evidence type="ECO:0000256" key="3">
    <source>
        <dbReference type="ARBA" id="ARBA00022692"/>
    </source>
</evidence>
<dbReference type="InterPro" id="IPR013604">
    <property type="entry name" value="7TM_chemorcpt"/>
</dbReference>
<evidence type="ECO:0000313" key="9">
    <source>
        <dbReference type="EMBL" id="EAT37767.2"/>
    </source>
</evidence>